<evidence type="ECO:0000313" key="1">
    <source>
        <dbReference type="EMBL" id="TDF98140.1"/>
    </source>
</evidence>
<dbReference type="OrthoDB" id="2455313at2"/>
<sequence length="69" mass="7039">MNFQVTNKSLCVGDVRVVGVSSSSVFLIGDTEQIICSSIFDTPPESVIVGVETPLSSESATGGGEEGSS</sequence>
<dbReference type="Proteomes" id="UP000295636">
    <property type="component" value="Unassembled WGS sequence"/>
</dbReference>
<dbReference type="AlphaFoldDB" id="A0A4R5KTB8"/>
<dbReference type="RefSeq" id="WP_133227949.1">
    <property type="nucleotide sequence ID" value="NZ_SMRT01000004.1"/>
</dbReference>
<gene>
    <name evidence="1" type="ORF">E1757_11610</name>
</gene>
<name>A0A4R5KTB8_9BACL</name>
<comment type="caution">
    <text evidence="1">The sequence shown here is derived from an EMBL/GenBank/DDBJ whole genome shotgun (WGS) entry which is preliminary data.</text>
</comment>
<dbReference type="EMBL" id="SMRT01000004">
    <property type="protein sequence ID" value="TDF98140.1"/>
    <property type="molecule type" value="Genomic_DNA"/>
</dbReference>
<proteinExistence type="predicted"/>
<protein>
    <submittedName>
        <fullName evidence="1">Spore gernimation protein GerPD</fullName>
    </submittedName>
</protein>
<keyword evidence="2" id="KW-1185">Reference proteome</keyword>
<organism evidence="1 2">
    <name type="scientific">Paenibacillus piri</name>
    <dbReference type="NCBI Taxonomy" id="2547395"/>
    <lineage>
        <taxon>Bacteria</taxon>
        <taxon>Bacillati</taxon>
        <taxon>Bacillota</taxon>
        <taxon>Bacilli</taxon>
        <taxon>Bacillales</taxon>
        <taxon>Paenibacillaceae</taxon>
        <taxon>Paenibacillus</taxon>
    </lineage>
</organism>
<reference evidence="1 2" key="1">
    <citation type="submission" date="2019-03" db="EMBL/GenBank/DDBJ databases">
        <title>This is whole genome sequence of Paenibacillus sp MS74 strain.</title>
        <authorList>
            <person name="Trinh H.N."/>
        </authorList>
    </citation>
    <scope>NUCLEOTIDE SEQUENCE [LARGE SCALE GENOMIC DNA]</scope>
    <source>
        <strain evidence="1 2">MS74</strain>
    </source>
</reference>
<evidence type="ECO:0000313" key="2">
    <source>
        <dbReference type="Proteomes" id="UP000295636"/>
    </source>
</evidence>
<accession>A0A4R5KTB8</accession>